<organism evidence="3 4">
    <name type="scientific">Fictibacillus barbaricus</name>
    <dbReference type="NCBI Taxonomy" id="182136"/>
    <lineage>
        <taxon>Bacteria</taxon>
        <taxon>Bacillati</taxon>
        <taxon>Bacillota</taxon>
        <taxon>Bacilli</taxon>
        <taxon>Bacillales</taxon>
        <taxon>Fictibacillaceae</taxon>
        <taxon>Fictibacillus</taxon>
    </lineage>
</organism>
<evidence type="ECO:0000259" key="2">
    <source>
        <dbReference type="Pfam" id="PF18902"/>
    </source>
</evidence>
<gene>
    <name evidence="3" type="ORF">JYA64_15805</name>
</gene>
<comment type="caution">
    <text evidence="3">The sequence shown here is derived from an EMBL/GenBank/DDBJ whole genome shotgun (WGS) entry which is preliminary data.</text>
</comment>
<keyword evidence="4" id="KW-1185">Reference proteome</keyword>
<reference evidence="3 4" key="1">
    <citation type="submission" date="2021-01" db="EMBL/GenBank/DDBJ databases">
        <title>Genome Sequencing of Type Strains.</title>
        <authorList>
            <person name="Lemaire J.F."/>
            <person name="Inderbitzin P."/>
            <person name="Collins S.B."/>
            <person name="Wespe N."/>
            <person name="Knight-Connoni V."/>
        </authorList>
    </citation>
    <scope>NUCLEOTIDE SEQUENCE [LARGE SCALE GENOMIC DNA]</scope>
    <source>
        <strain evidence="3 4">DSM 14730</strain>
    </source>
</reference>
<feature type="transmembrane region" description="Helical" evidence="1">
    <location>
        <begin position="12"/>
        <end position="32"/>
    </location>
</feature>
<feature type="domain" description="DUF5658" evidence="2">
    <location>
        <begin position="16"/>
        <end position="100"/>
    </location>
</feature>
<keyword evidence="1" id="KW-0812">Transmembrane</keyword>
<keyword evidence="1" id="KW-0472">Membrane</keyword>
<evidence type="ECO:0000313" key="4">
    <source>
        <dbReference type="Proteomes" id="UP001319060"/>
    </source>
</evidence>
<keyword evidence="1" id="KW-1133">Transmembrane helix</keyword>
<dbReference type="InterPro" id="IPR043717">
    <property type="entry name" value="DUF5658"/>
</dbReference>
<dbReference type="RefSeq" id="WP_188401076.1">
    <property type="nucleotide sequence ID" value="NZ_BMCE01000001.1"/>
</dbReference>
<accession>A0ABS2ZF03</accession>
<dbReference type="Pfam" id="PF18902">
    <property type="entry name" value="DUF5658"/>
    <property type="match status" value="1"/>
</dbReference>
<evidence type="ECO:0000313" key="3">
    <source>
        <dbReference type="EMBL" id="MBN3546773.1"/>
    </source>
</evidence>
<dbReference type="EMBL" id="JAFHKS010000044">
    <property type="protein sequence ID" value="MBN3546773.1"/>
    <property type="molecule type" value="Genomic_DNA"/>
</dbReference>
<protein>
    <recommendedName>
        <fullName evidence="2">DUF5658 domain-containing protein</fullName>
    </recommendedName>
</protein>
<feature type="transmembrane region" description="Helical" evidence="1">
    <location>
        <begin position="52"/>
        <end position="73"/>
    </location>
</feature>
<dbReference type="Proteomes" id="UP001319060">
    <property type="component" value="Unassembled WGS sequence"/>
</dbReference>
<sequence>MNRAVWLKAHFWVCVGIAVLNLLDASVTHFLLMNGAKELNPLMNALYGYHPLWFISIKLFFSLVILGFGFFPVHRIARKLTFGVLIVYSFVVFWQLYLYFSL</sequence>
<proteinExistence type="predicted"/>
<feature type="transmembrane region" description="Helical" evidence="1">
    <location>
        <begin position="80"/>
        <end position="100"/>
    </location>
</feature>
<evidence type="ECO:0000256" key="1">
    <source>
        <dbReference type="SAM" id="Phobius"/>
    </source>
</evidence>
<name>A0ABS2ZF03_9BACL</name>